<accession>C0QPG5</accession>
<dbReference type="EMBL" id="CP001230">
    <property type="protein sequence ID" value="ACO03526.1"/>
    <property type="molecule type" value="Genomic_DNA"/>
</dbReference>
<dbReference type="STRING" id="123214.PERMA_0774"/>
<keyword evidence="3" id="KW-1133">Transmembrane helix</keyword>
<dbReference type="AlphaFoldDB" id="C0QPG5"/>
<sequence length="285" mass="32846">MDKIPQMPQKEKVSNFFKIFPVIFVFLILLFLLANPFVIIPSGYVGVKLTLGKADKEELHPGLNIVIPIVQKVVKMSVRTHSYDLRGANSINSLSKDGLTINTELTVLYKIMSDKAAEIYIEYGLEYEDKIIKPVIRSAVRDVIAKLDSSQVYQERDVIQKKLMEKVSKELEKRYILLDEILIRDIKLPKRVVEAIEQKRRAYEEAEKMKFLVEKEKLEAERKRVEAKGIADANKIIAGSLTKEYLQWKFIENIKSYAEGDNNTVILIPYDTEMTPIINLPNTRK</sequence>
<dbReference type="InterPro" id="IPR036013">
    <property type="entry name" value="Band_7/SPFH_dom_sf"/>
</dbReference>
<name>C0QPG5_PERMH</name>
<dbReference type="SUPFAM" id="SSF117892">
    <property type="entry name" value="Band 7/SPFH domain"/>
    <property type="match status" value="1"/>
</dbReference>
<dbReference type="InterPro" id="IPR001107">
    <property type="entry name" value="Band_7"/>
</dbReference>
<feature type="domain" description="Band 7" evidence="4">
    <location>
        <begin position="35"/>
        <end position="200"/>
    </location>
</feature>
<keyword evidence="3" id="KW-0472">Membrane</keyword>
<dbReference type="PANTHER" id="PTHR23222:SF0">
    <property type="entry name" value="PROHIBITIN 1"/>
    <property type="match status" value="1"/>
</dbReference>
<keyword evidence="2" id="KW-0175">Coiled coil</keyword>
<dbReference type="RefSeq" id="WP_012675765.1">
    <property type="nucleotide sequence ID" value="NC_012440.1"/>
</dbReference>
<evidence type="ECO:0000256" key="1">
    <source>
        <dbReference type="ARBA" id="ARBA00004167"/>
    </source>
</evidence>
<evidence type="ECO:0000256" key="2">
    <source>
        <dbReference type="SAM" id="Coils"/>
    </source>
</evidence>
<evidence type="ECO:0000313" key="5">
    <source>
        <dbReference type="EMBL" id="ACO03526.1"/>
    </source>
</evidence>
<evidence type="ECO:0000313" key="6">
    <source>
        <dbReference type="Proteomes" id="UP000001366"/>
    </source>
</evidence>
<feature type="transmembrane region" description="Helical" evidence="3">
    <location>
        <begin position="20"/>
        <end position="40"/>
    </location>
</feature>
<dbReference type="GO" id="GO:0016020">
    <property type="term" value="C:membrane"/>
    <property type="evidence" value="ECO:0007669"/>
    <property type="project" value="UniProtKB-SubCell"/>
</dbReference>
<evidence type="ECO:0000256" key="3">
    <source>
        <dbReference type="SAM" id="Phobius"/>
    </source>
</evidence>
<comment type="subcellular location">
    <subcellularLocation>
        <location evidence="1">Membrane</location>
        <topology evidence="1">Single-pass membrane protein</topology>
    </subcellularLocation>
</comment>
<keyword evidence="6" id="KW-1185">Reference proteome</keyword>
<dbReference type="PRINTS" id="PR00679">
    <property type="entry name" value="PROHIBITIN"/>
</dbReference>
<dbReference type="KEGG" id="pmx:PERMA_0774"/>
<proteinExistence type="predicted"/>
<feature type="coiled-coil region" evidence="2">
    <location>
        <begin position="196"/>
        <end position="228"/>
    </location>
</feature>
<dbReference type="Proteomes" id="UP000001366">
    <property type="component" value="Chromosome"/>
</dbReference>
<dbReference type="PANTHER" id="PTHR23222">
    <property type="entry name" value="PROHIBITIN"/>
    <property type="match status" value="1"/>
</dbReference>
<organism evidence="5 6">
    <name type="scientific">Persephonella marina (strain DSM 14350 / EX-H1)</name>
    <dbReference type="NCBI Taxonomy" id="123214"/>
    <lineage>
        <taxon>Bacteria</taxon>
        <taxon>Pseudomonadati</taxon>
        <taxon>Aquificota</taxon>
        <taxon>Aquificia</taxon>
        <taxon>Aquificales</taxon>
        <taxon>Hydrogenothermaceae</taxon>
        <taxon>Persephonella</taxon>
    </lineage>
</organism>
<dbReference type="Gene3D" id="3.30.479.30">
    <property type="entry name" value="Band 7 domain"/>
    <property type="match status" value="1"/>
</dbReference>
<keyword evidence="3" id="KW-0812">Transmembrane</keyword>
<dbReference type="PaxDb" id="123214-PERMA_0774"/>
<dbReference type="OrthoDB" id="9812991at2"/>
<gene>
    <name evidence="5" type="ordered locus">PERMA_0774</name>
</gene>
<dbReference type="Pfam" id="PF01145">
    <property type="entry name" value="Band_7"/>
    <property type="match status" value="1"/>
</dbReference>
<evidence type="ECO:0000259" key="4">
    <source>
        <dbReference type="SMART" id="SM00244"/>
    </source>
</evidence>
<dbReference type="eggNOG" id="COG0330">
    <property type="taxonomic scope" value="Bacteria"/>
</dbReference>
<protein>
    <submittedName>
        <fullName evidence="5">Putative band 7 protein</fullName>
    </submittedName>
</protein>
<dbReference type="CDD" id="cd03401">
    <property type="entry name" value="SPFH_prohibitin"/>
    <property type="match status" value="1"/>
</dbReference>
<dbReference type="SMART" id="SM00244">
    <property type="entry name" value="PHB"/>
    <property type="match status" value="1"/>
</dbReference>
<dbReference type="InterPro" id="IPR000163">
    <property type="entry name" value="Prohibitin"/>
</dbReference>
<dbReference type="HOGENOM" id="CLU_047969_1_2_0"/>
<reference evidence="5 6" key="1">
    <citation type="journal article" date="2009" name="J. Bacteriol.">
        <title>Complete and draft genome sequences of six members of the Aquificales.</title>
        <authorList>
            <person name="Reysenbach A.L."/>
            <person name="Hamamura N."/>
            <person name="Podar M."/>
            <person name="Griffiths E."/>
            <person name="Ferreira S."/>
            <person name="Hochstein R."/>
            <person name="Heidelberg J."/>
            <person name="Johnson J."/>
            <person name="Mead D."/>
            <person name="Pohorille A."/>
            <person name="Sarmiento M."/>
            <person name="Schweighofer K."/>
            <person name="Seshadri R."/>
            <person name="Voytek M.A."/>
        </authorList>
    </citation>
    <scope>NUCLEOTIDE SEQUENCE [LARGE SCALE GENOMIC DNA]</scope>
    <source>
        <strain evidence="6">DSM 14350 / EX-H1</strain>
    </source>
</reference>